<proteinExistence type="predicted"/>
<dbReference type="RefSeq" id="WP_253527585.1">
    <property type="nucleotide sequence ID" value="NZ_JAMZEL010000003.1"/>
</dbReference>
<reference evidence="1 2" key="1">
    <citation type="submission" date="2022-06" db="EMBL/GenBank/DDBJ databases">
        <title>Runella sp. S5 genome sequencing.</title>
        <authorList>
            <person name="Park S."/>
        </authorList>
    </citation>
    <scope>NUCLEOTIDE SEQUENCE [LARGE SCALE GENOMIC DNA]</scope>
    <source>
        <strain evidence="1 2">S5</strain>
    </source>
</reference>
<evidence type="ECO:0000313" key="2">
    <source>
        <dbReference type="Proteomes" id="UP001204772"/>
    </source>
</evidence>
<comment type="caution">
    <text evidence="1">The sequence shown here is derived from an EMBL/GenBank/DDBJ whole genome shotgun (WGS) entry which is preliminary data.</text>
</comment>
<dbReference type="Pfam" id="PF19452">
    <property type="entry name" value="DUF5990"/>
    <property type="match status" value="1"/>
</dbReference>
<name>A0ABT1FMR3_9BACT</name>
<gene>
    <name evidence="1" type="ORF">NCI00_11465</name>
</gene>
<keyword evidence="2" id="KW-1185">Reference proteome</keyword>
<dbReference type="EMBL" id="JAMZEL010000003">
    <property type="protein sequence ID" value="MCP1383050.1"/>
    <property type="molecule type" value="Genomic_DNA"/>
</dbReference>
<dbReference type="InterPro" id="IPR046032">
    <property type="entry name" value="DUF5990"/>
</dbReference>
<accession>A0ABT1FMR3</accession>
<protein>
    <submittedName>
        <fullName evidence="1">DUF5990 family protein</fullName>
    </submittedName>
</protein>
<organism evidence="1 2">
    <name type="scientific">Runella salmonicolor</name>
    <dbReference type="NCBI Taxonomy" id="2950278"/>
    <lineage>
        <taxon>Bacteria</taxon>
        <taxon>Pseudomonadati</taxon>
        <taxon>Bacteroidota</taxon>
        <taxon>Cytophagia</taxon>
        <taxon>Cytophagales</taxon>
        <taxon>Spirosomataceae</taxon>
        <taxon>Runella</taxon>
    </lineage>
</organism>
<sequence>MEVKFQIRLEKPNAGVDFGIQQGSGSNYVTLQKQRSTGEDLVFDFMLNLKSQTGEFPIFVGAVAQGSPQERFIYIDIGTAAGQMGSIWSRRLKVPLKSITWEILRQVQTDAQAVLEITVPGIGKDGGPTCGSVKGGEGWKIKA</sequence>
<evidence type="ECO:0000313" key="1">
    <source>
        <dbReference type="EMBL" id="MCP1383050.1"/>
    </source>
</evidence>
<dbReference type="Proteomes" id="UP001204772">
    <property type="component" value="Unassembled WGS sequence"/>
</dbReference>